<dbReference type="Gramene" id="PSS08168">
    <property type="protein sequence ID" value="PSS08168"/>
    <property type="gene ID" value="CEY00_Acc18540"/>
</dbReference>
<gene>
    <name evidence="11" type="ORF">CEY00_Acc18540</name>
</gene>
<dbReference type="OMA" id="GMCSCES"/>
<feature type="compositionally biased region" description="Low complexity" evidence="9">
    <location>
        <begin position="1"/>
        <end position="16"/>
    </location>
</feature>
<reference evidence="12" key="2">
    <citation type="journal article" date="2018" name="BMC Genomics">
        <title>A manually annotated Actinidia chinensis var. chinensis (kiwifruit) genome highlights the challenges associated with draft genomes and gene prediction in plants.</title>
        <authorList>
            <person name="Pilkington S.M."/>
            <person name="Crowhurst R."/>
            <person name="Hilario E."/>
            <person name="Nardozza S."/>
            <person name="Fraser L."/>
            <person name="Peng Y."/>
            <person name="Gunaseelan K."/>
            <person name="Simpson R."/>
            <person name="Tahir J."/>
            <person name="Deroles S.C."/>
            <person name="Templeton K."/>
            <person name="Luo Z."/>
            <person name="Davy M."/>
            <person name="Cheng C."/>
            <person name="McNeilage M."/>
            <person name="Scaglione D."/>
            <person name="Liu Y."/>
            <person name="Zhang Q."/>
            <person name="Datson P."/>
            <person name="De Silva N."/>
            <person name="Gardiner S.E."/>
            <person name="Bassett H."/>
            <person name="Chagne D."/>
            <person name="McCallum J."/>
            <person name="Dzierzon H."/>
            <person name="Deng C."/>
            <person name="Wang Y.Y."/>
            <person name="Barron L."/>
            <person name="Manako K."/>
            <person name="Bowen J."/>
            <person name="Foster T.M."/>
            <person name="Erridge Z.A."/>
            <person name="Tiffin H."/>
            <person name="Waite C.N."/>
            <person name="Davies K.M."/>
            <person name="Grierson E.P."/>
            <person name="Laing W.A."/>
            <person name="Kirk R."/>
            <person name="Chen X."/>
            <person name="Wood M."/>
            <person name="Montefiori M."/>
            <person name="Brummell D.A."/>
            <person name="Schwinn K.E."/>
            <person name="Catanach A."/>
            <person name="Fullerton C."/>
            <person name="Li D."/>
            <person name="Meiyalaghan S."/>
            <person name="Nieuwenhuizen N."/>
            <person name="Read N."/>
            <person name="Prakash R."/>
            <person name="Hunter D."/>
            <person name="Zhang H."/>
            <person name="McKenzie M."/>
            <person name="Knabel M."/>
            <person name="Harris A."/>
            <person name="Allan A.C."/>
            <person name="Gleave A."/>
            <person name="Chen A."/>
            <person name="Janssen B.J."/>
            <person name="Plunkett B."/>
            <person name="Ampomah-Dwamena C."/>
            <person name="Voogd C."/>
            <person name="Leif D."/>
            <person name="Lafferty D."/>
            <person name="Souleyre E.J.F."/>
            <person name="Varkonyi-Gasic E."/>
            <person name="Gambi F."/>
            <person name="Hanley J."/>
            <person name="Yao J.L."/>
            <person name="Cheung J."/>
            <person name="David K.M."/>
            <person name="Warren B."/>
            <person name="Marsh K."/>
            <person name="Snowden K.C."/>
            <person name="Lin-Wang K."/>
            <person name="Brian L."/>
            <person name="Martinez-Sanchez M."/>
            <person name="Wang M."/>
            <person name="Ileperuma N."/>
            <person name="Macnee N."/>
            <person name="Campin R."/>
            <person name="McAtee P."/>
            <person name="Drummond R.S.M."/>
            <person name="Espley R.V."/>
            <person name="Ireland H.S."/>
            <person name="Wu R."/>
            <person name="Atkinson R.G."/>
            <person name="Karunairetnam S."/>
            <person name="Bulley S."/>
            <person name="Chunkath S."/>
            <person name="Hanley Z."/>
            <person name="Storey R."/>
            <person name="Thrimawithana A.H."/>
            <person name="Thomson S."/>
            <person name="David C."/>
            <person name="Testolin R."/>
            <person name="Huang H."/>
            <person name="Hellens R.P."/>
            <person name="Schaffer R.J."/>
        </authorList>
    </citation>
    <scope>NUCLEOTIDE SEQUENCE [LARGE SCALE GENOMIC DNA]</scope>
    <source>
        <strain evidence="12">cv. Red5</strain>
    </source>
</reference>
<keyword evidence="12" id="KW-1185">Reference proteome</keyword>
<dbReference type="AlphaFoldDB" id="A0A2R6QHS9"/>
<evidence type="ECO:0000256" key="3">
    <source>
        <dbReference type="ARBA" id="ARBA00022723"/>
    </source>
</evidence>
<dbReference type="Proteomes" id="UP000241394">
    <property type="component" value="Chromosome LG16"/>
</dbReference>
<dbReference type="FunFam" id="3.30.40.10:FF:000388">
    <property type="entry name" value="Putative RING zinc finger domain superfamily protein"/>
    <property type="match status" value="1"/>
</dbReference>
<dbReference type="GO" id="GO:0008270">
    <property type="term" value="F:zinc ion binding"/>
    <property type="evidence" value="ECO:0007669"/>
    <property type="project" value="UniProtKB-KW"/>
</dbReference>
<evidence type="ECO:0000256" key="1">
    <source>
        <dbReference type="ARBA" id="ARBA00004167"/>
    </source>
</evidence>
<feature type="region of interest" description="Disordered" evidence="9">
    <location>
        <begin position="212"/>
        <end position="252"/>
    </location>
</feature>
<evidence type="ECO:0000256" key="2">
    <source>
        <dbReference type="ARBA" id="ARBA00022692"/>
    </source>
</evidence>
<dbReference type="SUPFAM" id="SSF57850">
    <property type="entry name" value="RING/U-box"/>
    <property type="match status" value="1"/>
</dbReference>
<feature type="region of interest" description="Disordered" evidence="9">
    <location>
        <begin position="56"/>
        <end position="75"/>
    </location>
</feature>
<dbReference type="PROSITE" id="PS50089">
    <property type="entry name" value="ZF_RING_2"/>
    <property type="match status" value="1"/>
</dbReference>
<dbReference type="GO" id="GO:0016020">
    <property type="term" value="C:membrane"/>
    <property type="evidence" value="ECO:0007669"/>
    <property type="project" value="UniProtKB-SubCell"/>
</dbReference>
<evidence type="ECO:0000256" key="7">
    <source>
        <dbReference type="ARBA" id="ARBA00023136"/>
    </source>
</evidence>
<feature type="region of interest" description="Disordered" evidence="9">
    <location>
        <begin position="81"/>
        <end position="125"/>
    </location>
</feature>
<feature type="domain" description="RING-type" evidence="10">
    <location>
        <begin position="467"/>
        <end position="509"/>
    </location>
</feature>
<evidence type="ECO:0000256" key="9">
    <source>
        <dbReference type="SAM" id="MobiDB-lite"/>
    </source>
</evidence>
<dbReference type="SMART" id="SM00184">
    <property type="entry name" value="RING"/>
    <property type="match status" value="1"/>
</dbReference>
<dbReference type="InterPro" id="IPR051653">
    <property type="entry name" value="E3_ligase_sorting_rcpt"/>
</dbReference>
<comment type="caution">
    <text evidence="11">The sequence shown here is derived from an EMBL/GenBank/DDBJ whole genome shotgun (WGS) entry which is preliminary data.</text>
</comment>
<proteinExistence type="predicted"/>
<dbReference type="InParanoid" id="A0A2R6QHS9"/>
<keyword evidence="2 11" id="KW-0812">Transmembrane</keyword>
<accession>A0A2R6QHS9</accession>
<feature type="compositionally biased region" description="Low complexity" evidence="9">
    <location>
        <begin position="212"/>
        <end position="221"/>
    </location>
</feature>
<dbReference type="STRING" id="1590841.A0A2R6QHS9"/>
<dbReference type="Pfam" id="PF13639">
    <property type="entry name" value="zf-RING_2"/>
    <property type="match status" value="1"/>
</dbReference>
<keyword evidence="3" id="KW-0479">Metal-binding</keyword>
<protein>
    <submittedName>
        <fullName evidence="11">Receptory region, transmembrane domain-and RING domain-containing protein</fullName>
    </submittedName>
</protein>
<sequence length="528" mass="57110">MGSGSSRLGSRPSRPSRAGHPKRSSFFSFLVCGGSTSQASTEIEDDPSELLVNSMKHREQAVDELRSPTKESTLASRTVLISPRTETETGASSESSIVAREDSSSEDGLINVETSNQSKELVPLHQLSARPAGYRSNDMASTSYEDQSFSDSVSANVRSNMDVANDGGTTRDKNKSQVSANIINSSSSSPHEFGIFHSDEVSIEISGSSSISSSASVVSESPETSQSQRDDTLGETTPPGLGLIVSGGEQDMRDGSVHVDVVSISSSILSSSSSEINNREAGRNSRRLFWDAFSRRSSRRQSDSQTFVFSTDDADGLGSHDRWLLDVSGDFFHDGVGGDSGYAGSRIHSMNERRRYMRSEVLERLNSGHGRSNPRTDICPSGLHPDGACSCESILMAEESGSRASISRIVMLAEALFEVLDEIHQQPGSLSLSVVSLPAPEAVVDSFPVRCHRKPDKTEGADAAAQCHICLSEYEESDKIRVLPCCHEFHMMCIDKWLKEIHGVCPLCRGDVREAFTEASISNSETFV</sequence>
<dbReference type="PANTHER" id="PTHR47168:SF1">
    <property type="entry name" value="OS02G0798600 PROTEIN"/>
    <property type="match status" value="1"/>
</dbReference>
<comment type="subcellular location">
    <subcellularLocation>
        <location evidence="1">Membrane</location>
        <topology evidence="1">Single-pass membrane protein</topology>
    </subcellularLocation>
</comment>
<feature type="region of interest" description="Disordered" evidence="9">
    <location>
        <begin position="1"/>
        <end position="23"/>
    </location>
</feature>
<keyword evidence="7" id="KW-0472">Membrane</keyword>
<keyword evidence="11" id="KW-0675">Receptor</keyword>
<evidence type="ECO:0000256" key="6">
    <source>
        <dbReference type="ARBA" id="ARBA00022989"/>
    </source>
</evidence>
<reference evidence="11 12" key="1">
    <citation type="submission" date="2017-07" db="EMBL/GenBank/DDBJ databases">
        <title>An improved, manually edited Actinidia chinensis var. chinensis (kiwifruit) genome highlights the challenges associated with draft genomes and gene prediction in plants.</title>
        <authorList>
            <person name="Pilkington S."/>
            <person name="Crowhurst R."/>
            <person name="Hilario E."/>
            <person name="Nardozza S."/>
            <person name="Fraser L."/>
            <person name="Peng Y."/>
            <person name="Gunaseelan K."/>
            <person name="Simpson R."/>
            <person name="Tahir J."/>
            <person name="Deroles S."/>
            <person name="Templeton K."/>
            <person name="Luo Z."/>
            <person name="Davy M."/>
            <person name="Cheng C."/>
            <person name="Mcneilage M."/>
            <person name="Scaglione D."/>
            <person name="Liu Y."/>
            <person name="Zhang Q."/>
            <person name="Datson P."/>
            <person name="De Silva N."/>
            <person name="Gardiner S."/>
            <person name="Bassett H."/>
            <person name="Chagne D."/>
            <person name="Mccallum J."/>
            <person name="Dzierzon H."/>
            <person name="Deng C."/>
            <person name="Wang Y.-Y."/>
            <person name="Barron N."/>
            <person name="Manako K."/>
            <person name="Bowen J."/>
            <person name="Foster T."/>
            <person name="Erridge Z."/>
            <person name="Tiffin H."/>
            <person name="Waite C."/>
            <person name="Davies K."/>
            <person name="Grierson E."/>
            <person name="Laing W."/>
            <person name="Kirk R."/>
            <person name="Chen X."/>
            <person name="Wood M."/>
            <person name="Montefiori M."/>
            <person name="Brummell D."/>
            <person name="Schwinn K."/>
            <person name="Catanach A."/>
            <person name="Fullerton C."/>
            <person name="Li D."/>
            <person name="Meiyalaghan S."/>
            <person name="Nieuwenhuizen N."/>
            <person name="Read N."/>
            <person name="Prakash R."/>
            <person name="Hunter D."/>
            <person name="Zhang H."/>
            <person name="Mckenzie M."/>
            <person name="Knabel M."/>
            <person name="Harris A."/>
            <person name="Allan A."/>
            <person name="Chen A."/>
            <person name="Janssen B."/>
            <person name="Plunkett B."/>
            <person name="Dwamena C."/>
            <person name="Voogd C."/>
            <person name="Leif D."/>
            <person name="Lafferty D."/>
            <person name="Souleyre E."/>
            <person name="Varkonyi-Gasic E."/>
            <person name="Gambi F."/>
            <person name="Hanley J."/>
            <person name="Yao J.-L."/>
            <person name="Cheung J."/>
            <person name="David K."/>
            <person name="Warren B."/>
            <person name="Marsh K."/>
            <person name="Snowden K."/>
            <person name="Lin-Wang K."/>
            <person name="Brian L."/>
            <person name="Martinez-Sanchez M."/>
            <person name="Wang M."/>
            <person name="Ileperuma N."/>
            <person name="Macnee N."/>
            <person name="Campin R."/>
            <person name="Mcatee P."/>
            <person name="Drummond R."/>
            <person name="Espley R."/>
            <person name="Ireland H."/>
            <person name="Wu R."/>
            <person name="Atkinson R."/>
            <person name="Karunairetnam S."/>
            <person name="Bulley S."/>
            <person name="Chunkath S."/>
            <person name="Hanley Z."/>
            <person name="Storey R."/>
            <person name="Thrimawithana A."/>
            <person name="Thomson S."/>
            <person name="David C."/>
            <person name="Testolin R."/>
        </authorList>
    </citation>
    <scope>NUCLEOTIDE SEQUENCE [LARGE SCALE GENOMIC DNA]</scope>
    <source>
        <strain evidence="12">cv. Red5</strain>
        <tissue evidence="11">Young leaf</tissue>
    </source>
</reference>
<organism evidence="11 12">
    <name type="scientific">Actinidia chinensis var. chinensis</name>
    <name type="common">Chinese soft-hair kiwi</name>
    <dbReference type="NCBI Taxonomy" id="1590841"/>
    <lineage>
        <taxon>Eukaryota</taxon>
        <taxon>Viridiplantae</taxon>
        <taxon>Streptophyta</taxon>
        <taxon>Embryophyta</taxon>
        <taxon>Tracheophyta</taxon>
        <taxon>Spermatophyta</taxon>
        <taxon>Magnoliopsida</taxon>
        <taxon>eudicotyledons</taxon>
        <taxon>Gunneridae</taxon>
        <taxon>Pentapetalae</taxon>
        <taxon>asterids</taxon>
        <taxon>Ericales</taxon>
        <taxon>Actinidiaceae</taxon>
        <taxon>Actinidia</taxon>
    </lineage>
</organism>
<evidence type="ECO:0000256" key="8">
    <source>
        <dbReference type="PROSITE-ProRule" id="PRU00175"/>
    </source>
</evidence>
<dbReference type="PANTHER" id="PTHR47168">
    <property type="entry name" value="RING ZINC FINGER DOMAIN SUPERFAMILY PROTEIN-RELATED"/>
    <property type="match status" value="1"/>
</dbReference>
<evidence type="ECO:0000256" key="5">
    <source>
        <dbReference type="ARBA" id="ARBA00022833"/>
    </source>
</evidence>
<keyword evidence="4 8" id="KW-0863">Zinc-finger</keyword>
<dbReference type="Gene3D" id="3.30.40.10">
    <property type="entry name" value="Zinc/RING finger domain, C3HC4 (zinc finger)"/>
    <property type="match status" value="1"/>
</dbReference>
<evidence type="ECO:0000313" key="12">
    <source>
        <dbReference type="Proteomes" id="UP000241394"/>
    </source>
</evidence>
<keyword evidence="6" id="KW-1133">Transmembrane helix</keyword>
<name>A0A2R6QHS9_ACTCC</name>
<feature type="compositionally biased region" description="Basic and acidic residues" evidence="9">
    <location>
        <begin position="56"/>
        <end position="69"/>
    </location>
</feature>
<keyword evidence="5" id="KW-0862">Zinc</keyword>
<evidence type="ECO:0000313" key="11">
    <source>
        <dbReference type="EMBL" id="PSS08168.1"/>
    </source>
</evidence>
<dbReference type="InterPro" id="IPR001841">
    <property type="entry name" value="Znf_RING"/>
</dbReference>
<dbReference type="EMBL" id="NKQK01000016">
    <property type="protein sequence ID" value="PSS08168.1"/>
    <property type="molecule type" value="Genomic_DNA"/>
</dbReference>
<dbReference type="InterPro" id="IPR013083">
    <property type="entry name" value="Znf_RING/FYVE/PHD"/>
</dbReference>
<dbReference type="OrthoDB" id="8062037at2759"/>
<evidence type="ECO:0000256" key="4">
    <source>
        <dbReference type="ARBA" id="ARBA00022771"/>
    </source>
</evidence>
<evidence type="ECO:0000259" key="10">
    <source>
        <dbReference type="PROSITE" id="PS50089"/>
    </source>
</evidence>